<feature type="domain" description="PASTA" evidence="11">
    <location>
        <begin position="722"/>
        <end position="787"/>
    </location>
</feature>
<dbReference type="Pfam" id="PF00912">
    <property type="entry name" value="Transgly"/>
    <property type="match status" value="1"/>
</dbReference>
<keyword evidence="10" id="KW-0472">Membrane</keyword>
<dbReference type="Gene3D" id="3.40.710.10">
    <property type="entry name" value="DD-peptidase/beta-lactamase superfamily"/>
    <property type="match status" value="1"/>
</dbReference>
<keyword evidence="10" id="KW-0812">Transmembrane</keyword>
<evidence type="ECO:0000313" key="13">
    <source>
        <dbReference type="Proteomes" id="UP001260188"/>
    </source>
</evidence>
<dbReference type="PANTHER" id="PTHR32282">
    <property type="entry name" value="BINDING PROTEIN TRANSPEPTIDASE, PUTATIVE-RELATED"/>
    <property type="match status" value="1"/>
</dbReference>
<name>A0ABU1HZ71_9MICO</name>
<dbReference type="InterPro" id="IPR001264">
    <property type="entry name" value="Glyco_trans_51"/>
</dbReference>
<dbReference type="Gene3D" id="3.30.10.20">
    <property type="match status" value="2"/>
</dbReference>
<keyword evidence="6" id="KW-0511">Multifunctional enzyme</keyword>
<dbReference type="InterPro" id="IPR001460">
    <property type="entry name" value="PCN-bd_Tpept"/>
</dbReference>
<dbReference type="InterPro" id="IPR012338">
    <property type="entry name" value="Beta-lactam/transpept-like"/>
</dbReference>
<comment type="caution">
    <text evidence="12">The sequence shown here is derived from an EMBL/GenBank/DDBJ whole genome shotgun (WGS) entry which is preliminary data.</text>
</comment>
<dbReference type="PANTHER" id="PTHR32282:SF33">
    <property type="entry name" value="PEPTIDOGLYCAN GLYCOSYLTRANSFERASE"/>
    <property type="match status" value="1"/>
</dbReference>
<dbReference type="Proteomes" id="UP001260188">
    <property type="component" value="Unassembled WGS sequence"/>
</dbReference>
<dbReference type="Pfam" id="PF03793">
    <property type="entry name" value="PASTA"/>
    <property type="match status" value="2"/>
</dbReference>
<sequence>MPRYLAYDHPMPHKKRTATGVLGGLAGLVGLSAVAGILVTATVTPAIAVSGYAATSAIDVFDNMPSYLEVDELMLPTEFYRKDADGNDVLMTQFYDQNRIPVTWDEVAPVMFDAITSSEDKNYYTHGGVDLVGTASAVLGNLRGSDTRGGSSITQQYVKNVLQQACEKEAKSQEEVEACFRSTTVASGTDGIERKLQEMRYAIQLEKRYPKNEILLGYLNIAHFGGTVYGIGAASQYYFGVPASQLTIGQAAAIAGMVQEPNTYRLDRPDSESNGAANGYELTKDRQIYVLNRMFSDGKITQEERDAAIAEPITPNIQVRAQGCQLAAGAEFFCEYVRNIVLDDPAFGESLEERQQNLRRGGMKIYTTLDPQLQDAALDAMSVVPATDDRLNLGASGVQVEVGTGRVLSMVQNRPFAPTGDEAGTVTPVNYNVRNQDGGGGHSAGSTYKVFSLINWLEQGHSVNEVLNGRVGNKRVLTSCDGATQNVRTGNSGRANEIGNFQSSNGYSGTIKKFTEDSLNSGFLAMAERISVCSTNQVAMKMGVMQSNGEPLDINNNPYDVLGSAAVAPIDMAEAYAAIAGGGMRCEPKVIDRAVNSAGEDITPQTSCDQAISANVAATAAFALEGVMNATGQGARIFDGVPVFGKTGIHEYEHTWMDGASTKVATVVWVGNVDGFAKLNEYRVNGWRLDQIRNAIWPKMQGAANAKFGGDRFPTPDTNLTKNVLTDLPNVVGQNVDEARGTLEAAGFAVNVAEPTDSTEPEGRIVSQDPGAGRAPGGTTVTITPSNGQGATVPPVTGNPQEAERQLRAAGFTSVTTACTEKDDSPQPTVTGTSPAAGEAVGRGTQITIEYTAKTC</sequence>
<keyword evidence="10" id="KW-1133">Transmembrane helix</keyword>
<evidence type="ECO:0000256" key="8">
    <source>
        <dbReference type="ARBA" id="ARBA00049902"/>
    </source>
</evidence>
<evidence type="ECO:0000256" key="1">
    <source>
        <dbReference type="ARBA" id="ARBA00022645"/>
    </source>
</evidence>
<dbReference type="InterPro" id="IPR023346">
    <property type="entry name" value="Lysozyme-like_dom_sf"/>
</dbReference>
<organism evidence="12 13">
    <name type="scientific">Microbacterium paludicola</name>
    <dbReference type="NCBI Taxonomy" id="300019"/>
    <lineage>
        <taxon>Bacteria</taxon>
        <taxon>Bacillati</taxon>
        <taxon>Actinomycetota</taxon>
        <taxon>Actinomycetes</taxon>
        <taxon>Micrococcales</taxon>
        <taxon>Microbacteriaceae</taxon>
        <taxon>Microbacterium</taxon>
    </lineage>
</organism>
<dbReference type="SUPFAM" id="SSF53955">
    <property type="entry name" value="Lysozyme-like"/>
    <property type="match status" value="1"/>
</dbReference>
<evidence type="ECO:0000256" key="3">
    <source>
        <dbReference type="ARBA" id="ARBA00022676"/>
    </source>
</evidence>
<evidence type="ECO:0000256" key="7">
    <source>
        <dbReference type="ARBA" id="ARBA00034000"/>
    </source>
</evidence>
<dbReference type="PROSITE" id="PS51178">
    <property type="entry name" value="PASTA"/>
    <property type="match status" value="1"/>
</dbReference>
<dbReference type="CDD" id="cd06577">
    <property type="entry name" value="PASTA_pknB"/>
    <property type="match status" value="2"/>
</dbReference>
<keyword evidence="4" id="KW-0808">Transferase</keyword>
<accession>A0ABU1HZ71</accession>
<comment type="catalytic activity">
    <reaction evidence="8">
        <text>[GlcNAc-(1-&gt;4)-Mur2Ac(oyl-L-Ala-gamma-D-Glu-L-Lys-D-Ala-D-Ala)](n)-di-trans,octa-cis-undecaprenyl diphosphate + beta-D-GlcNAc-(1-&gt;4)-Mur2Ac(oyl-L-Ala-gamma-D-Glu-L-Lys-D-Ala-D-Ala)-di-trans,octa-cis-undecaprenyl diphosphate = [GlcNAc-(1-&gt;4)-Mur2Ac(oyl-L-Ala-gamma-D-Glu-L-Lys-D-Ala-D-Ala)](n+1)-di-trans,octa-cis-undecaprenyl diphosphate + di-trans,octa-cis-undecaprenyl diphosphate + H(+)</text>
        <dbReference type="Rhea" id="RHEA:23708"/>
        <dbReference type="Rhea" id="RHEA-COMP:9602"/>
        <dbReference type="Rhea" id="RHEA-COMP:9603"/>
        <dbReference type="ChEBI" id="CHEBI:15378"/>
        <dbReference type="ChEBI" id="CHEBI:58405"/>
        <dbReference type="ChEBI" id="CHEBI:60033"/>
        <dbReference type="ChEBI" id="CHEBI:78435"/>
        <dbReference type="EC" id="2.4.99.28"/>
    </reaction>
</comment>
<evidence type="ECO:0000259" key="11">
    <source>
        <dbReference type="PROSITE" id="PS51178"/>
    </source>
</evidence>
<evidence type="ECO:0000256" key="6">
    <source>
        <dbReference type="ARBA" id="ARBA00023268"/>
    </source>
</evidence>
<dbReference type="SUPFAM" id="SSF56601">
    <property type="entry name" value="beta-lactamase/transpeptidase-like"/>
    <property type="match status" value="1"/>
</dbReference>
<keyword evidence="3" id="KW-0328">Glycosyltransferase</keyword>
<keyword evidence="13" id="KW-1185">Reference proteome</keyword>
<dbReference type="InterPro" id="IPR050396">
    <property type="entry name" value="Glycosyltr_51/Transpeptidase"/>
</dbReference>
<gene>
    <name evidence="12" type="ORF">QE367_001144</name>
</gene>
<evidence type="ECO:0000256" key="2">
    <source>
        <dbReference type="ARBA" id="ARBA00022670"/>
    </source>
</evidence>
<dbReference type="InterPro" id="IPR036950">
    <property type="entry name" value="PBP_transglycosylase"/>
</dbReference>
<evidence type="ECO:0000256" key="4">
    <source>
        <dbReference type="ARBA" id="ARBA00022679"/>
    </source>
</evidence>
<evidence type="ECO:0000256" key="5">
    <source>
        <dbReference type="ARBA" id="ARBA00022801"/>
    </source>
</evidence>
<feature type="transmembrane region" description="Helical" evidence="10">
    <location>
        <begin position="21"/>
        <end position="43"/>
    </location>
</feature>
<dbReference type="SMART" id="SM00740">
    <property type="entry name" value="PASTA"/>
    <property type="match status" value="2"/>
</dbReference>
<keyword evidence="1 12" id="KW-0121">Carboxypeptidase</keyword>
<evidence type="ECO:0000313" key="12">
    <source>
        <dbReference type="EMBL" id="MDR6166940.1"/>
    </source>
</evidence>
<keyword evidence="2" id="KW-0645">Protease</keyword>
<dbReference type="Gene3D" id="1.10.3810.10">
    <property type="entry name" value="Biosynthetic peptidoglycan transglycosylase-like"/>
    <property type="match status" value="1"/>
</dbReference>
<proteinExistence type="predicted"/>
<feature type="region of interest" description="Disordered" evidence="9">
    <location>
        <begin position="818"/>
        <end position="841"/>
    </location>
</feature>
<evidence type="ECO:0000256" key="9">
    <source>
        <dbReference type="SAM" id="MobiDB-lite"/>
    </source>
</evidence>
<reference evidence="12 13" key="1">
    <citation type="submission" date="2023-08" db="EMBL/GenBank/DDBJ databases">
        <title>Functional and genomic diversity of the sorghum phyllosphere microbiome.</title>
        <authorList>
            <person name="Shade A."/>
        </authorList>
    </citation>
    <scope>NUCLEOTIDE SEQUENCE [LARGE SCALE GENOMIC DNA]</scope>
    <source>
        <strain evidence="12 13">SORGH_AS_0919</strain>
    </source>
</reference>
<dbReference type="InterPro" id="IPR005543">
    <property type="entry name" value="PASTA_dom"/>
</dbReference>
<feature type="compositionally biased region" description="Polar residues" evidence="9">
    <location>
        <begin position="779"/>
        <end position="790"/>
    </location>
</feature>
<dbReference type="Pfam" id="PF00905">
    <property type="entry name" value="Transpeptidase"/>
    <property type="match status" value="1"/>
</dbReference>
<feature type="region of interest" description="Disordered" evidence="9">
    <location>
        <begin position="755"/>
        <end position="799"/>
    </location>
</feature>
<keyword evidence="5" id="KW-0378">Hydrolase</keyword>
<dbReference type="GO" id="GO:0004180">
    <property type="term" value="F:carboxypeptidase activity"/>
    <property type="evidence" value="ECO:0007669"/>
    <property type="project" value="UniProtKB-KW"/>
</dbReference>
<dbReference type="EMBL" id="JAVIZA010000001">
    <property type="protein sequence ID" value="MDR6166940.1"/>
    <property type="molecule type" value="Genomic_DNA"/>
</dbReference>
<comment type="catalytic activity">
    <reaction evidence="7">
        <text>Preferential cleavage: (Ac)2-L-Lys-D-Ala-|-D-Ala. Also transpeptidation of peptidyl-alanyl moieties that are N-acyl substituents of D-alanine.</text>
        <dbReference type="EC" id="3.4.16.4"/>
    </reaction>
</comment>
<evidence type="ECO:0000256" key="10">
    <source>
        <dbReference type="SAM" id="Phobius"/>
    </source>
</evidence>
<protein>
    <submittedName>
        <fullName evidence="12">Membrane peptidoglycan carboxypeptidase</fullName>
    </submittedName>
</protein>